<sequence length="900" mass="96527">MRLRTRMTAVAMLMPVVASVYAQNAAPAANQQLEKVEITGSMIKRTDKETPAPVTVLTQQDIQRSGATTVEQLLRTVSAVSGDGQQDLSSGNGWAAGTSSIALRGMGSSGTLTLLNGRRMAPAAAIDPNTGQGTIFNVSSIPLSAVERVEILKDGASALYGSDALAGVVNIILKRDYTGQAIEVSAAQRGDGLFKTRSGNVAFGRGNVATDGFNIFGMLDVSQRDPVAITEDLNLADHNTLGPLFLRDTLNSTYSNPGNFYTYKNGATGTFKGMAANCPTSSQFTTTAGVTTCRYGTYGQDLTYVSDQKRVSGLLKGTLNLDSGAQISAELLASQTRSRYNSSSSTVGEVSTTWGDAAGNSVTYGGLVLPGNHPDNPTSAATATNPVFGYTAPTALGLRYRFTDIPRYTENTTNNVRLVLSSQFEWKGWDLDVGLLHHWQDKSEDRAGFISVSALNAAVANQTYRFGGTNSAEVLSALSPKLNNGGTAQTTSLDARGSRELMQLAGGPLMLGVGGELRRESFKVSADDKISAGDIIGLGISQANGSRNVAAAYAELQAPLLKKLETQAAARVEHYNDFGSAFTGKLGAKYKVVDSLALRATYANGFRAPSLSQITQSTVFAFTTVQDPVLCPVVSSTNTNCTQSVSSVIASNSHLKPEQSNSLTVGLIFNPTDWMEMTLDTYHIIVRNVVDRLSAQDVVDRAAEFPGAVIRNSEGEITQVIRQYRNMSRKSTSGVDWETRFKWRPAAGHDVRFSFSGTRVLSQKEQTEAGQDVYDYVGYYGTPALKLNAALNYAYGDWSTGVAVRFQGGFKSYDPDSVCSSTATAAQRYDLCTMGSMTTTDWSLSYTGFKNWTLSGVVNNVFDKAPPTDVASSTYYSVGYNPSLYDIRGRVFNLRARYEF</sequence>
<evidence type="ECO:0000256" key="9">
    <source>
        <dbReference type="ARBA" id="ARBA00023237"/>
    </source>
</evidence>
<dbReference type="InterPro" id="IPR000531">
    <property type="entry name" value="Beta-barrel_TonB"/>
</dbReference>
<keyword evidence="3 10" id="KW-0813">Transport</keyword>
<keyword evidence="7 10" id="KW-0472">Membrane</keyword>
<dbReference type="InterPro" id="IPR012910">
    <property type="entry name" value="Plug_dom"/>
</dbReference>
<dbReference type="PANTHER" id="PTHR47234:SF2">
    <property type="entry name" value="TONB-DEPENDENT RECEPTOR"/>
    <property type="match status" value="1"/>
</dbReference>
<dbReference type="Gene3D" id="2.170.130.10">
    <property type="entry name" value="TonB-dependent receptor, plug domain"/>
    <property type="match status" value="1"/>
</dbReference>
<dbReference type="InterPro" id="IPR037066">
    <property type="entry name" value="Plug_dom_sf"/>
</dbReference>
<dbReference type="InterPro" id="IPR039426">
    <property type="entry name" value="TonB-dep_rcpt-like"/>
</dbReference>
<feature type="chain" id="PRO_5045871843" evidence="12">
    <location>
        <begin position="23"/>
        <end position="900"/>
    </location>
</feature>
<protein>
    <submittedName>
        <fullName evidence="15">Iron complex outermembrane receptor protein</fullName>
    </submittedName>
</protein>
<keyword evidence="5 10" id="KW-0812">Transmembrane</keyword>
<evidence type="ECO:0000256" key="6">
    <source>
        <dbReference type="ARBA" id="ARBA00023077"/>
    </source>
</evidence>
<dbReference type="PROSITE" id="PS52016">
    <property type="entry name" value="TONB_DEPENDENT_REC_3"/>
    <property type="match status" value="1"/>
</dbReference>
<dbReference type="CDD" id="cd01347">
    <property type="entry name" value="ligand_gated_channel"/>
    <property type="match status" value="1"/>
</dbReference>
<comment type="similarity">
    <text evidence="2 10 11">Belongs to the TonB-dependent receptor family.</text>
</comment>
<evidence type="ECO:0000259" key="13">
    <source>
        <dbReference type="Pfam" id="PF00593"/>
    </source>
</evidence>
<dbReference type="EMBL" id="JACHXO010000010">
    <property type="protein sequence ID" value="MBB3197048.1"/>
    <property type="molecule type" value="Genomic_DNA"/>
</dbReference>
<evidence type="ECO:0000256" key="2">
    <source>
        <dbReference type="ARBA" id="ARBA00009810"/>
    </source>
</evidence>
<keyword evidence="12" id="KW-0732">Signal</keyword>
<evidence type="ECO:0000256" key="1">
    <source>
        <dbReference type="ARBA" id="ARBA00004571"/>
    </source>
</evidence>
<evidence type="ECO:0000256" key="3">
    <source>
        <dbReference type="ARBA" id="ARBA00022448"/>
    </source>
</evidence>
<dbReference type="Gene3D" id="2.40.170.20">
    <property type="entry name" value="TonB-dependent receptor, beta-barrel domain"/>
    <property type="match status" value="1"/>
</dbReference>
<evidence type="ECO:0000256" key="8">
    <source>
        <dbReference type="ARBA" id="ARBA00023170"/>
    </source>
</evidence>
<feature type="domain" description="TonB-dependent receptor plug" evidence="14">
    <location>
        <begin position="48"/>
        <end position="168"/>
    </location>
</feature>
<evidence type="ECO:0000256" key="7">
    <source>
        <dbReference type="ARBA" id="ARBA00023136"/>
    </source>
</evidence>
<dbReference type="Pfam" id="PF07715">
    <property type="entry name" value="Plug"/>
    <property type="match status" value="1"/>
</dbReference>
<name>A0ABR6GY56_9BURK</name>
<evidence type="ECO:0000256" key="11">
    <source>
        <dbReference type="RuleBase" id="RU003357"/>
    </source>
</evidence>
<evidence type="ECO:0000313" key="15">
    <source>
        <dbReference type="EMBL" id="MBB3197048.1"/>
    </source>
</evidence>
<accession>A0ABR6GY56</accession>
<keyword evidence="16" id="KW-1185">Reference proteome</keyword>
<gene>
    <name evidence="15" type="ORF">FHS28_004473</name>
</gene>
<evidence type="ECO:0000259" key="14">
    <source>
        <dbReference type="Pfam" id="PF07715"/>
    </source>
</evidence>
<comment type="caution">
    <text evidence="15">The sequence shown here is derived from an EMBL/GenBank/DDBJ whole genome shotgun (WGS) entry which is preliminary data.</text>
</comment>
<dbReference type="SUPFAM" id="SSF56935">
    <property type="entry name" value="Porins"/>
    <property type="match status" value="1"/>
</dbReference>
<dbReference type="Proteomes" id="UP000574369">
    <property type="component" value="Unassembled WGS sequence"/>
</dbReference>
<feature type="signal peptide" evidence="12">
    <location>
        <begin position="1"/>
        <end position="22"/>
    </location>
</feature>
<feature type="domain" description="TonB-dependent receptor-like beta-barrel" evidence="13">
    <location>
        <begin position="382"/>
        <end position="861"/>
    </location>
</feature>
<keyword evidence="8 15" id="KW-0675">Receptor</keyword>
<keyword evidence="4 10" id="KW-1134">Transmembrane beta strand</keyword>
<dbReference type="RefSeq" id="WP_088454022.1">
    <property type="nucleotide sequence ID" value="NZ_JACHXO010000010.1"/>
</dbReference>
<dbReference type="InterPro" id="IPR036942">
    <property type="entry name" value="Beta-barrel_TonB_sf"/>
</dbReference>
<comment type="subcellular location">
    <subcellularLocation>
        <location evidence="1 10">Cell outer membrane</location>
        <topology evidence="1 10">Multi-pass membrane protein</topology>
    </subcellularLocation>
</comment>
<dbReference type="Pfam" id="PF00593">
    <property type="entry name" value="TonB_dep_Rec_b-barrel"/>
    <property type="match status" value="1"/>
</dbReference>
<evidence type="ECO:0000256" key="4">
    <source>
        <dbReference type="ARBA" id="ARBA00022452"/>
    </source>
</evidence>
<dbReference type="PANTHER" id="PTHR47234">
    <property type="match status" value="1"/>
</dbReference>
<evidence type="ECO:0000313" key="16">
    <source>
        <dbReference type="Proteomes" id="UP000574369"/>
    </source>
</evidence>
<evidence type="ECO:0000256" key="12">
    <source>
        <dbReference type="SAM" id="SignalP"/>
    </source>
</evidence>
<evidence type="ECO:0000256" key="5">
    <source>
        <dbReference type="ARBA" id="ARBA00022692"/>
    </source>
</evidence>
<reference evidence="15 16" key="1">
    <citation type="submission" date="2020-08" db="EMBL/GenBank/DDBJ databases">
        <title>Genomic Encyclopedia of Type Strains, Phase III (KMG-III): the genomes of soil and plant-associated and newly described type strains.</title>
        <authorList>
            <person name="Whitman W."/>
        </authorList>
    </citation>
    <scope>NUCLEOTIDE SEQUENCE [LARGE SCALE GENOMIC DNA]</scope>
    <source>
        <strain evidence="15 16">CECT 7247</strain>
    </source>
</reference>
<keyword evidence="6 11" id="KW-0798">TonB box</keyword>
<organism evidence="15 16">
    <name type="scientific">Roseateles terrae</name>
    <dbReference type="NCBI Taxonomy" id="431060"/>
    <lineage>
        <taxon>Bacteria</taxon>
        <taxon>Pseudomonadati</taxon>
        <taxon>Pseudomonadota</taxon>
        <taxon>Betaproteobacteria</taxon>
        <taxon>Burkholderiales</taxon>
        <taxon>Sphaerotilaceae</taxon>
        <taxon>Roseateles</taxon>
    </lineage>
</organism>
<proteinExistence type="inferred from homology"/>
<keyword evidence="9 10" id="KW-0998">Cell outer membrane</keyword>
<evidence type="ECO:0000256" key="10">
    <source>
        <dbReference type="PROSITE-ProRule" id="PRU01360"/>
    </source>
</evidence>